<dbReference type="PROSITE" id="PS50883">
    <property type="entry name" value="EAL"/>
    <property type="match status" value="1"/>
</dbReference>
<evidence type="ECO:0000259" key="1">
    <source>
        <dbReference type="PROSITE" id="PS50883"/>
    </source>
</evidence>
<organism evidence="3 4">
    <name type="scientific">Couchioplanes caeruleus subsp. caeruleus</name>
    <dbReference type="NCBI Taxonomy" id="56427"/>
    <lineage>
        <taxon>Bacteria</taxon>
        <taxon>Bacillati</taxon>
        <taxon>Actinomycetota</taxon>
        <taxon>Actinomycetes</taxon>
        <taxon>Micromonosporales</taxon>
        <taxon>Micromonosporaceae</taxon>
        <taxon>Couchioplanes</taxon>
    </lineage>
</organism>
<dbReference type="Proteomes" id="UP000182486">
    <property type="component" value="Unassembled WGS sequence"/>
</dbReference>
<proteinExistence type="predicted"/>
<dbReference type="PIRSF" id="PIRSF003180">
    <property type="entry name" value="DiGMPpdiest_YuxH"/>
    <property type="match status" value="1"/>
</dbReference>
<dbReference type="PANTHER" id="PTHR33525">
    <property type="match status" value="1"/>
</dbReference>
<dbReference type="PROSITE" id="PS51833">
    <property type="entry name" value="HDOD"/>
    <property type="match status" value="1"/>
</dbReference>
<evidence type="ECO:0000313" key="4">
    <source>
        <dbReference type="Proteomes" id="UP000182486"/>
    </source>
</evidence>
<dbReference type="InterPro" id="IPR013976">
    <property type="entry name" value="HDOD"/>
</dbReference>
<comment type="caution">
    <text evidence="3">The sequence shown here is derived from an EMBL/GenBank/DDBJ whole genome shotgun (WGS) entry which is preliminary data.</text>
</comment>
<feature type="domain" description="EAL" evidence="1">
    <location>
        <begin position="1"/>
        <end position="217"/>
    </location>
</feature>
<dbReference type="EMBL" id="MEIA01000439">
    <property type="protein sequence ID" value="OJF11063.1"/>
    <property type="molecule type" value="Genomic_DNA"/>
</dbReference>
<gene>
    <name evidence="3" type="ORF">BG844_28350</name>
</gene>
<dbReference type="InterPro" id="IPR001633">
    <property type="entry name" value="EAL_dom"/>
</dbReference>
<accession>A0A1K0FDZ3</accession>
<dbReference type="AlphaFoldDB" id="A0A1K0FDZ3"/>
<dbReference type="InterPro" id="IPR035919">
    <property type="entry name" value="EAL_sf"/>
</dbReference>
<dbReference type="Pfam" id="PF00563">
    <property type="entry name" value="EAL"/>
    <property type="match status" value="1"/>
</dbReference>
<evidence type="ECO:0008006" key="5">
    <source>
        <dbReference type="Google" id="ProtNLM"/>
    </source>
</evidence>
<dbReference type="Pfam" id="PF08668">
    <property type="entry name" value="HDOD"/>
    <property type="match status" value="1"/>
</dbReference>
<feature type="domain" description="HDOD" evidence="2">
    <location>
        <begin position="211"/>
        <end position="392"/>
    </location>
</feature>
<dbReference type="PANTHER" id="PTHR33525:SF4">
    <property type="entry name" value="CYCLIC DI-GMP PHOSPHODIESTERASE CDGJ"/>
    <property type="match status" value="1"/>
</dbReference>
<keyword evidence="4" id="KW-1185">Reference proteome</keyword>
<dbReference type="SUPFAM" id="SSF141868">
    <property type="entry name" value="EAL domain-like"/>
    <property type="match status" value="1"/>
</dbReference>
<dbReference type="InterPro" id="IPR014408">
    <property type="entry name" value="dGMP_Pdiesterase_EAL/HD-GYP"/>
</dbReference>
<dbReference type="Gene3D" id="3.20.20.450">
    <property type="entry name" value="EAL domain"/>
    <property type="match status" value="1"/>
</dbReference>
<dbReference type="SUPFAM" id="SSF109604">
    <property type="entry name" value="HD-domain/PDEase-like"/>
    <property type="match status" value="1"/>
</dbReference>
<dbReference type="SMART" id="SM00052">
    <property type="entry name" value="EAL"/>
    <property type="match status" value="1"/>
</dbReference>
<evidence type="ECO:0000313" key="3">
    <source>
        <dbReference type="EMBL" id="OJF11063.1"/>
    </source>
</evidence>
<evidence type="ECO:0000259" key="2">
    <source>
        <dbReference type="PROSITE" id="PS51833"/>
    </source>
</evidence>
<sequence>MTSSAAADGDEVRFVHVGRQPIYDRSGDVIAYELLFRDTSDAENASQRSAQATSRVIVAAFTEFGLAELAGSKACFVNVTREFLVGDLPVPFDANQAVLEIIETVSVDDTVVAGVQSLVERGFTLALDDFVRGTGSERLLDLVTYVKIDMLDTEADETAETVRHCRKFPHLQLIAERLETEEQLQRAMHLGFEYFQGHVLGRPHILSKASLSPARLGRLQLIAALSATEPDIDEIMNLISRDPAITFRLLQATNAAASGLSARVSSVRDAAVLLGMATVRQWVTLMLFSDLTEATEEHLMETLIRARLCQLVADEAGFDGGAAFTVGLLSGIADLLAEPAEDLISQLPLAGPVAEALTDGIGDLGQVLSVVRAYEQGEPAAALDMVGIETMVGTYLSAVGWSRRTLDGALGTAAAEPDSATTP</sequence>
<dbReference type="InterPro" id="IPR052340">
    <property type="entry name" value="RNase_Y/CdgJ"/>
</dbReference>
<name>A0A1K0FDZ3_9ACTN</name>
<protein>
    <recommendedName>
        <fullName evidence="5">Diguanylate phosphodiesterase</fullName>
    </recommendedName>
</protein>
<reference evidence="3 4" key="1">
    <citation type="submission" date="2016-09" db="EMBL/GenBank/DDBJ databases">
        <title>Couchioplanes caeruleus draft genome sequence.</title>
        <authorList>
            <person name="Sheehan J."/>
            <person name="Caffrey P."/>
        </authorList>
    </citation>
    <scope>NUCLEOTIDE SEQUENCE [LARGE SCALE GENOMIC DNA]</scope>
    <source>
        <strain evidence="3 4">DSM 43634</strain>
    </source>
</reference>
<dbReference type="Gene3D" id="1.10.3210.10">
    <property type="entry name" value="Hypothetical protein af1432"/>
    <property type="match status" value="1"/>
</dbReference>
<dbReference type="RefSeq" id="WP_071808373.1">
    <property type="nucleotide sequence ID" value="NZ_MEIA01000439.1"/>
</dbReference>